<evidence type="ECO:0000256" key="1">
    <source>
        <dbReference type="PIRSR" id="PIRSR016487-1"/>
    </source>
</evidence>
<keyword evidence="4" id="KW-1185">Reference proteome</keyword>
<evidence type="ECO:0000259" key="2">
    <source>
        <dbReference type="PROSITE" id="PS51707"/>
    </source>
</evidence>
<dbReference type="Pfam" id="PF01928">
    <property type="entry name" value="CYTH"/>
    <property type="match status" value="1"/>
</dbReference>
<gene>
    <name evidence="3" type="ORF">PHACT_11780</name>
</gene>
<sequence length="155" mass="17626">MAVEIERKYRVIKSRWQPNDTGVDYRQGYLCSGDGRTVRVRIAGAQAFITVKGPTRGYARAEYEYPVPVSDAEEMLTELCPKPLIEKIRYRVEYAGHIWEVDVFNGDNRGLVLAEIELPAEDTRFEVPDWVGEEVSGDPRYFNSSLAVTPQPDPN</sequence>
<dbReference type="EMBL" id="MASR01000001">
    <property type="protein sequence ID" value="OFE13730.1"/>
    <property type="molecule type" value="Genomic_DNA"/>
</dbReference>
<feature type="active site" description="Proton acceptor" evidence="1">
    <location>
        <position position="29"/>
    </location>
</feature>
<dbReference type="InterPro" id="IPR033469">
    <property type="entry name" value="CYTH-like_dom_sf"/>
</dbReference>
<dbReference type="PANTHER" id="PTHR40114">
    <property type="entry name" value="SLR0698 PROTEIN"/>
    <property type="match status" value="1"/>
</dbReference>
<dbReference type="RefSeq" id="WP_070117948.1">
    <property type="nucleotide sequence ID" value="NZ_CAXATG010000003.1"/>
</dbReference>
<feature type="domain" description="CYTH" evidence="2">
    <location>
        <begin position="2"/>
        <end position="148"/>
    </location>
</feature>
<dbReference type="Proteomes" id="UP000175669">
    <property type="component" value="Unassembled WGS sequence"/>
</dbReference>
<dbReference type="SUPFAM" id="SSF55154">
    <property type="entry name" value="CYTH-like phosphatases"/>
    <property type="match status" value="1"/>
</dbReference>
<evidence type="ECO:0000313" key="3">
    <source>
        <dbReference type="EMBL" id="OFE13730.1"/>
    </source>
</evidence>
<dbReference type="InterPro" id="IPR023577">
    <property type="entry name" value="CYTH_domain"/>
</dbReference>
<dbReference type="CDD" id="cd07891">
    <property type="entry name" value="CYTH-like_CthTTM-like_1"/>
    <property type="match status" value="1"/>
</dbReference>
<dbReference type="InterPro" id="IPR012042">
    <property type="entry name" value="NeuTTM/CthTTM-like"/>
</dbReference>
<protein>
    <submittedName>
        <fullName evidence="3">Adenylate cyclase</fullName>
    </submittedName>
</protein>
<evidence type="ECO:0000313" key="4">
    <source>
        <dbReference type="Proteomes" id="UP000175669"/>
    </source>
</evidence>
<dbReference type="PROSITE" id="PS51707">
    <property type="entry name" value="CYTH"/>
    <property type="match status" value="1"/>
</dbReference>
<dbReference type="STRING" id="1524254.PHACT_11780"/>
<comment type="caution">
    <text evidence="3">The sequence shown here is derived from an EMBL/GenBank/DDBJ whole genome shotgun (WGS) entry which is preliminary data.</text>
</comment>
<dbReference type="PANTHER" id="PTHR40114:SF1">
    <property type="entry name" value="SLR0698 PROTEIN"/>
    <property type="match status" value="1"/>
</dbReference>
<dbReference type="AlphaFoldDB" id="A0A1E8CMR2"/>
<accession>A0A1E8CMR2</accession>
<proteinExistence type="predicted"/>
<dbReference type="Gene3D" id="2.40.320.10">
    <property type="entry name" value="Hypothetical Protein Pfu-838710-001"/>
    <property type="match status" value="1"/>
</dbReference>
<dbReference type="SMART" id="SM01118">
    <property type="entry name" value="CYTH"/>
    <property type="match status" value="1"/>
</dbReference>
<dbReference type="OrthoDB" id="9805588at2"/>
<reference evidence="4" key="1">
    <citation type="submission" date="2016-07" db="EMBL/GenBank/DDBJ databases">
        <authorList>
            <person name="Florea S."/>
            <person name="Webb J.S."/>
            <person name="Jaromczyk J."/>
            <person name="Schardl C.L."/>
        </authorList>
    </citation>
    <scope>NUCLEOTIDE SEQUENCE [LARGE SCALE GENOMIC DNA]</scope>
    <source>
        <strain evidence="4">KCTC 42131</strain>
    </source>
</reference>
<dbReference type="PIRSF" id="PIRSF016487">
    <property type="entry name" value="CYTH_UCP016487"/>
    <property type="match status" value="1"/>
</dbReference>
<name>A0A1E8CMR2_9GAMM</name>
<organism evidence="3 4">
    <name type="scientific">Pseudohongiella acticola</name>
    <dbReference type="NCBI Taxonomy" id="1524254"/>
    <lineage>
        <taxon>Bacteria</taxon>
        <taxon>Pseudomonadati</taxon>
        <taxon>Pseudomonadota</taxon>
        <taxon>Gammaproteobacteria</taxon>
        <taxon>Pseudomonadales</taxon>
        <taxon>Pseudohongiellaceae</taxon>
        <taxon>Pseudohongiella</taxon>
    </lineage>
</organism>